<name>A0A0S4V0S3_RALSL</name>
<dbReference type="EMBL" id="CP025741">
    <property type="protein sequence ID" value="AYA47880.1"/>
    <property type="molecule type" value="Genomic_DNA"/>
</dbReference>
<dbReference type="Proteomes" id="UP000262427">
    <property type="component" value="Chromosome CM"/>
</dbReference>
<evidence type="ECO:0000313" key="4">
    <source>
        <dbReference type="EMBL" id="CUV53185.1"/>
    </source>
</evidence>
<evidence type="ECO:0000313" key="2">
    <source>
        <dbReference type="EMBL" id="CUV17394.1"/>
    </source>
</evidence>
<gene>
    <name evidence="2" type="ORF">PSS4_v1_300012</name>
    <name evidence="1" type="ORF">RSP824_16175</name>
    <name evidence="3" type="ORF">RUN1985_v1_170034</name>
    <name evidence="4" type="ORF">RUN215_v1_90076</name>
</gene>
<reference evidence="3" key="1">
    <citation type="submission" date="2015-10" db="EMBL/GenBank/DDBJ databases">
        <authorList>
            <person name="Gilbert D.G."/>
        </authorList>
    </citation>
    <scope>NUCLEOTIDE SEQUENCE</scope>
    <source>
        <strain evidence="3">Phyl III-seqv23</strain>
    </source>
</reference>
<dbReference type="EMBL" id="LN899821">
    <property type="protein sequence ID" value="CUV17394.1"/>
    <property type="molecule type" value="Genomic_DNA"/>
</dbReference>
<organism evidence="3">
    <name type="scientific">Ralstonia solanacearum</name>
    <name type="common">Pseudomonas solanacearum</name>
    <dbReference type="NCBI Taxonomy" id="305"/>
    <lineage>
        <taxon>Bacteria</taxon>
        <taxon>Pseudomonadati</taxon>
        <taxon>Pseudomonadota</taxon>
        <taxon>Betaproteobacteria</taxon>
        <taxon>Burkholderiales</taxon>
        <taxon>Burkholderiaceae</taxon>
        <taxon>Ralstonia</taxon>
        <taxon>Ralstonia solanacearum species complex</taxon>
    </lineage>
</organism>
<accession>A0A0S4V0S3</accession>
<evidence type="ECO:0000313" key="5">
    <source>
        <dbReference type="Proteomes" id="UP000262427"/>
    </source>
</evidence>
<dbReference type="AlphaFoldDB" id="A0A0S4V0S3"/>
<evidence type="ECO:0000313" key="1">
    <source>
        <dbReference type="EMBL" id="AYA47880.1"/>
    </source>
</evidence>
<evidence type="ECO:0000313" key="3">
    <source>
        <dbReference type="EMBL" id="CUV28114.1"/>
    </source>
</evidence>
<dbReference type="EMBL" id="LN899820">
    <property type="protein sequence ID" value="CUV53185.1"/>
    <property type="molecule type" value="Genomic_DNA"/>
</dbReference>
<dbReference type="EMBL" id="LN899824">
    <property type="protein sequence ID" value="CUV28114.1"/>
    <property type="molecule type" value="Genomic_DNA"/>
</dbReference>
<protein>
    <submittedName>
        <fullName evidence="3">Uncharacterized protein</fullName>
    </submittedName>
</protein>
<proteinExistence type="predicted"/>
<reference evidence="5" key="3">
    <citation type="submission" date="2018-01" db="EMBL/GenBank/DDBJ databases">
        <title>Raltonia solanacearum P824 infects blueberry.</title>
        <authorList>
            <person name="Bocsanczy A.M."/>
            <person name="Norman D.J."/>
        </authorList>
    </citation>
    <scope>NUCLEOTIDE SEQUENCE [LARGE SCALE GENOMIC DNA]</scope>
    <source>
        <strain evidence="5">P824</strain>
    </source>
</reference>
<sequence>MERPPESPDTVTHPSEADEPAWHLYEEVFESGAVHLELCGVSEVLSTREQGGPNVVLRLPIETAKQLGLHTIVSPERWERACGSEK</sequence>
<reference evidence="1" key="2">
    <citation type="submission" date="2018-01" db="EMBL/GenBank/DDBJ databases">
        <title>Ralstonia pseudosolanacearum P824 infects blueberry.</title>
        <authorList>
            <person name="Bocsanczy A.M."/>
            <person name="Norman D.J."/>
        </authorList>
    </citation>
    <scope>NUCLEOTIDE SEQUENCE</scope>
    <source>
        <strain evidence="1">P824</strain>
    </source>
</reference>